<dbReference type="PROSITE" id="PS01232">
    <property type="entry name" value="PNP_UDP_1"/>
    <property type="match status" value="1"/>
</dbReference>
<dbReference type="CDD" id="cd09006">
    <property type="entry name" value="PNP_EcPNPI-like"/>
    <property type="match status" value="1"/>
</dbReference>
<dbReference type="Gene3D" id="3.40.50.1580">
    <property type="entry name" value="Nucleoside phosphorylase domain"/>
    <property type="match status" value="1"/>
</dbReference>
<reference evidence="8" key="1">
    <citation type="submission" date="2021-02" db="EMBL/GenBank/DDBJ databases">
        <title>Fulvivirga sp. S481 isolated from sea water.</title>
        <authorList>
            <person name="Bae S.S."/>
            <person name="Baek K."/>
        </authorList>
    </citation>
    <scope>NUCLEOTIDE SEQUENCE</scope>
    <source>
        <strain evidence="8">S481</strain>
    </source>
</reference>
<keyword evidence="5 8" id="KW-0808">Transferase</keyword>
<dbReference type="SUPFAM" id="SSF53167">
    <property type="entry name" value="Purine and uridine phosphorylases"/>
    <property type="match status" value="1"/>
</dbReference>
<dbReference type="PANTHER" id="PTHR43691">
    <property type="entry name" value="URIDINE PHOSPHORYLASE"/>
    <property type="match status" value="1"/>
</dbReference>
<evidence type="ECO:0000256" key="5">
    <source>
        <dbReference type="ARBA" id="ARBA00022679"/>
    </source>
</evidence>
<evidence type="ECO:0000256" key="1">
    <source>
        <dbReference type="ARBA" id="ARBA00010456"/>
    </source>
</evidence>
<dbReference type="PANTHER" id="PTHR43691:SF11">
    <property type="entry name" value="FI09636P-RELATED"/>
    <property type="match status" value="1"/>
</dbReference>
<sequence length="233" mass="25567">MSIHIGAKDGEIANTVLVCGDPLRAEHIANTYLEEAICYSSVRNMLGFTGNYNGKRISVQGTGMGQPSLAIYLHELIHEYGAKRIIRVGTCGALNQDIELGDIIVAQGASTDSNMNKLIFSGLDFAPLPDYGLMSSAIKEAERQHIKVIVGNVFSTDYFYFKDDPERWKIWINHGILCAEMESSLLFTMAAAEGVRACSILTVSDNIILGKACTTEERESSFNDMMKIALNIC</sequence>
<protein>
    <recommendedName>
        <fullName evidence="3">Uridine phosphorylase</fullName>
        <ecNumber evidence="2">2.4.2.3</ecNumber>
    </recommendedName>
</protein>
<comment type="similarity">
    <text evidence="1">Belongs to the PNP/UDP phosphorylase family.</text>
</comment>
<dbReference type="GO" id="GO:0004850">
    <property type="term" value="F:uridine phosphorylase activity"/>
    <property type="evidence" value="ECO:0007669"/>
    <property type="project" value="UniProtKB-EC"/>
</dbReference>
<evidence type="ECO:0000256" key="2">
    <source>
        <dbReference type="ARBA" id="ARBA00011888"/>
    </source>
</evidence>
<gene>
    <name evidence="8" type="primary">deoD</name>
    <name evidence="8" type="ORF">JR347_03210</name>
</gene>
<evidence type="ECO:0000259" key="7">
    <source>
        <dbReference type="Pfam" id="PF01048"/>
    </source>
</evidence>
<dbReference type="Pfam" id="PF01048">
    <property type="entry name" value="PNP_UDP_1"/>
    <property type="match status" value="1"/>
</dbReference>
<dbReference type="EMBL" id="CP070608">
    <property type="protein sequence ID" value="QSE98105.1"/>
    <property type="molecule type" value="Genomic_DNA"/>
</dbReference>
<dbReference type="InterPro" id="IPR000845">
    <property type="entry name" value="Nucleoside_phosphorylase_d"/>
</dbReference>
<dbReference type="AlphaFoldDB" id="A0A974WKZ0"/>
<comment type="catalytic activity">
    <reaction evidence="6">
        <text>uridine + phosphate = alpha-D-ribose 1-phosphate + uracil</text>
        <dbReference type="Rhea" id="RHEA:24388"/>
        <dbReference type="ChEBI" id="CHEBI:16704"/>
        <dbReference type="ChEBI" id="CHEBI:17568"/>
        <dbReference type="ChEBI" id="CHEBI:43474"/>
        <dbReference type="ChEBI" id="CHEBI:57720"/>
        <dbReference type="EC" id="2.4.2.3"/>
    </reaction>
</comment>
<keyword evidence="9" id="KW-1185">Reference proteome</keyword>
<dbReference type="GO" id="GO:0005829">
    <property type="term" value="C:cytosol"/>
    <property type="evidence" value="ECO:0007669"/>
    <property type="project" value="TreeGrafter"/>
</dbReference>
<dbReference type="EC" id="2.4.2.3" evidence="2"/>
<keyword evidence="4 8" id="KW-0328">Glycosyltransferase</keyword>
<dbReference type="Proteomes" id="UP000662783">
    <property type="component" value="Chromosome"/>
</dbReference>
<dbReference type="InterPro" id="IPR004402">
    <property type="entry name" value="DeoD-type"/>
</dbReference>
<accession>A0A974WKZ0</accession>
<evidence type="ECO:0000256" key="6">
    <source>
        <dbReference type="ARBA" id="ARBA00048447"/>
    </source>
</evidence>
<dbReference type="GO" id="GO:0006152">
    <property type="term" value="P:purine nucleoside catabolic process"/>
    <property type="evidence" value="ECO:0007669"/>
    <property type="project" value="TreeGrafter"/>
</dbReference>
<dbReference type="NCBIfam" id="NF004489">
    <property type="entry name" value="PRK05819.1"/>
    <property type="match status" value="1"/>
</dbReference>
<dbReference type="GO" id="GO:0004731">
    <property type="term" value="F:purine-nucleoside phosphorylase activity"/>
    <property type="evidence" value="ECO:0007669"/>
    <property type="project" value="InterPro"/>
</dbReference>
<evidence type="ECO:0000313" key="8">
    <source>
        <dbReference type="EMBL" id="QSE98105.1"/>
    </source>
</evidence>
<dbReference type="NCBIfam" id="TIGR00107">
    <property type="entry name" value="deoD"/>
    <property type="match status" value="1"/>
</dbReference>
<name>A0A974WKZ0_9BACT</name>
<dbReference type="KEGG" id="fuv:JR347_03210"/>
<evidence type="ECO:0000313" key="9">
    <source>
        <dbReference type="Proteomes" id="UP000662783"/>
    </source>
</evidence>
<evidence type="ECO:0000256" key="3">
    <source>
        <dbReference type="ARBA" id="ARBA00021980"/>
    </source>
</evidence>
<dbReference type="InterPro" id="IPR018016">
    <property type="entry name" value="Nucleoside_phosphorylase_CS"/>
</dbReference>
<proteinExistence type="inferred from homology"/>
<organism evidence="8 9">
    <name type="scientific">Fulvivirga lutea</name>
    <dbReference type="NCBI Taxonomy" id="2810512"/>
    <lineage>
        <taxon>Bacteria</taxon>
        <taxon>Pseudomonadati</taxon>
        <taxon>Bacteroidota</taxon>
        <taxon>Cytophagia</taxon>
        <taxon>Cytophagales</taxon>
        <taxon>Fulvivirgaceae</taxon>
        <taxon>Fulvivirga</taxon>
    </lineage>
</organism>
<dbReference type="HAMAP" id="MF_01627">
    <property type="entry name" value="Pur_nucleosid_phosp"/>
    <property type="match status" value="1"/>
</dbReference>
<evidence type="ECO:0000256" key="4">
    <source>
        <dbReference type="ARBA" id="ARBA00022676"/>
    </source>
</evidence>
<feature type="domain" description="Nucleoside phosphorylase" evidence="7">
    <location>
        <begin position="16"/>
        <end position="219"/>
    </location>
</feature>
<dbReference type="InterPro" id="IPR035994">
    <property type="entry name" value="Nucleoside_phosphorylase_sf"/>
</dbReference>
<dbReference type="RefSeq" id="WP_205722613.1">
    <property type="nucleotide sequence ID" value="NZ_CP070608.1"/>
</dbReference>